<proteinExistence type="predicted"/>
<sequence>MKLINTSLIITAILIAITSCHRHTVATAQDRMPVTAPVNIEYKDAAGNINLLGKSSRQRLAQAPFDTWFNKNYADYTIDTNAANQLKPLLKNKQFVIFMGTWCGDSRREVPRMYKLLDYCGVKPSQIQLVNVNNHDTAYKQSPGHEERGLYIFRVPDLLVYENNKEVGRIVESPVATIEKDLLSITGNKAYAPRYPGVAYLISQFQSPQWMSTPAAIEQAAEQLRPIVSYWGELTSFGRVLLMNGETDKAVDAMRISTLLYPAEPATFNYLAAAYQKKGNTNAAKECCQKVLQLQPGNQQAIAMLEQLNRQ</sequence>
<protein>
    <submittedName>
        <fullName evidence="2">Tetratricopeptide repeat protein</fullName>
    </submittedName>
</protein>
<dbReference type="AlphaFoldDB" id="A0A3B7ML73"/>
<keyword evidence="3" id="KW-1185">Reference proteome</keyword>
<accession>A0A3B7ML73</accession>
<organism evidence="2 3">
    <name type="scientific">Paraflavitalea soli</name>
    <dbReference type="NCBI Taxonomy" id="2315862"/>
    <lineage>
        <taxon>Bacteria</taxon>
        <taxon>Pseudomonadati</taxon>
        <taxon>Bacteroidota</taxon>
        <taxon>Chitinophagia</taxon>
        <taxon>Chitinophagales</taxon>
        <taxon>Chitinophagaceae</taxon>
        <taxon>Paraflavitalea</taxon>
    </lineage>
</organism>
<keyword evidence="1" id="KW-0802">TPR repeat</keyword>
<dbReference type="KEGG" id="pseg:D3H65_15065"/>
<dbReference type="RefSeq" id="WP_119051103.1">
    <property type="nucleotide sequence ID" value="NZ_CP032157.1"/>
</dbReference>
<dbReference type="PROSITE" id="PS51257">
    <property type="entry name" value="PROKAR_LIPOPROTEIN"/>
    <property type="match status" value="1"/>
</dbReference>
<dbReference type="Gene3D" id="3.40.30.10">
    <property type="entry name" value="Glutaredoxin"/>
    <property type="match status" value="1"/>
</dbReference>
<dbReference type="InterPro" id="IPR011990">
    <property type="entry name" value="TPR-like_helical_dom_sf"/>
</dbReference>
<dbReference type="SMART" id="SM00028">
    <property type="entry name" value="TPR"/>
    <property type="match status" value="1"/>
</dbReference>
<evidence type="ECO:0000313" key="2">
    <source>
        <dbReference type="EMBL" id="AXY75222.1"/>
    </source>
</evidence>
<name>A0A3B7ML73_9BACT</name>
<dbReference type="SUPFAM" id="SSF52833">
    <property type="entry name" value="Thioredoxin-like"/>
    <property type="match status" value="1"/>
</dbReference>
<dbReference type="Gene3D" id="1.25.40.10">
    <property type="entry name" value="Tetratricopeptide repeat domain"/>
    <property type="match status" value="1"/>
</dbReference>
<dbReference type="Pfam" id="PF00515">
    <property type="entry name" value="TPR_1"/>
    <property type="match status" value="1"/>
</dbReference>
<dbReference type="OrthoDB" id="6398367at2"/>
<feature type="repeat" description="TPR" evidence="1">
    <location>
        <begin position="265"/>
        <end position="298"/>
    </location>
</feature>
<dbReference type="SUPFAM" id="SSF48452">
    <property type="entry name" value="TPR-like"/>
    <property type="match status" value="1"/>
</dbReference>
<gene>
    <name evidence="2" type="ORF">D3H65_15065</name>
</gene>
<dbReference type="Proteomes" id="UP000263900">
    <property type="component" value="Chromosome"/>
</dbReference>
<evidence type="ECO:0000313" key="3">
    <source>
        <dbReference type="Proteomes" id="UP000263900"/>
    </source>
</evidence>
<evidence type="ECO:0000256" key="1">
    <source>
        <dbReference type="PROSITE-ProRule" id="PRU00339"/>
    </source>
</evidence>
<dbReference type="PROSITE" id="PS50005">
    <property type="entry name" value="TPR"/>
    <property type="match status" value="1"/>
</dbReference>
<dbReference type="InterPro" id="IPR019734">
    <property type="entry name" value="TPR_rpt"/>
</dbReference>
<dbReference type="EMBL" id="CP032157">
    <property type="protein sequence ID" value="AXY75222.1"/>
    <property type="molecule type" value="Genomic_DNA"/>
</dbReference>
<dbReference type="CDD" id="cd02947">
    <property type="entry name" value="TRX_family"/>
    <property type="match status" value="1"/>
</dbReference>
<reference evidence="2 3" key="1">
    <citation type="submission" date="2018-09" db="EMBL/GenBank/DDBJ databases">
        <title>Genome sequencing of strain 6GH32-13.</title>
        <authorList>
            <person name="Weon H.-Y."/>
            <person name="Heo J."/>
            <person name="Kwon S.-W."/>
        </authorList>
    </citation>
    <scope>NUCLEOTIDE SEQUENCE [LARGE SCALE GENOMIC DNA]</scope>
    <source>
        <strain evidence="2 3">5GH32-13</strain>
    </source>
</reference>
<dbReference type="InterPro" id="IPR036249">
    <property type="entry name" value="Thioredoxin-like_sf"/>
</dbReference>